<proteinExistence type="predicted"/>
<dbReference type="Proteomes" id="UP000700334">
    <property type="component" value="Unassembled WGS sequence"/>
</dbReference>
<organism evidence="1 2">
    <name type="scientific">Galemys pyrenaicus</name>
    <name type="common">Iberian desman</name>
    <name type="synonym">Pyrenean desman</name>
    <dbReference type="NCBI Taxonomy" id="202257"/>
    <lineage>
        <taxon>Eukaryota</taxon>
        <taxon>Metazoa</taxon>
        <taxon>Chordata</taxon>
        <taxon>Craniata</taxon>
        <taxon>Vertebrata</taxon>
        <taxon>Euteleostomi</taxon>
        <taxon>Mammalia</taxon>
        <taxon>Eutheria</taxon>
        <taxon>Laurasiatheria</taxon>
        <taxon>Eulipotyphla</taxon>
        <taxon>Talpidae</taxon>
        <taxon>Galemys</taxon>
    </lineage>
</organism>
<keyword evidence="2" id="KW-1185">Reference proteome</keyword>
<protein>
    <submittedName>
        <fullName evidence="1">Keratin, type I cytoskeletal 18</fullName>
    </submittedName>
</protein>
<evidence type="ECO:0000313" key="1">
    <source>
        <dbReference type="EMBL" id="KAG8512594.1"/>
    </source>
</evidence>
<gene>
    <name evidence="1" type="ORF">J0S82_014418</name>
</gene>
<sequence>MSHNTSFWGSYRPGLPASQVVRVMTCIQSEKQTMQDLKECLTSNVRISWTECKTRNLEKKQPQFRNWGYYFITIRELKAQLFASSVDNACIVLQNDWAVHTQNVGPSLWMKIKVKLEHEVTTHLCLLEDEEVFSFGDNQASSNSMQTILRPPTAGL</sequence>
<evidence type="ECO:0000313" key="2">
    <source>
        <dbReference type="Proteomes" id="UP000700334"/>
    </source>
</evidence>
<reference evidence="1" key="1">
    <citation type="journal article" date="2021" name="Evol. Appl.">
        <title>The genome of the Pyrenean desman and the effects of bottlenecks and inbreeding on the genomic landscape of an endangered species.</title>
        <authorList>
            <person name="Escoda L."/>
            <person name="Castresana J."/>
        </authorList>
    </citation>
    <scope>NUCLEOTIDE SEQUENCE</scope>
    <source>
        <strain evidence="1">IBE-C5619</strain>
    </source>
</reference>
<accession>A0A8J5ZZC6</accession>
<name>A0A8J5ZZC6_GALPY</name>
<comment type="caution">
    <text evidence="1">The sequence shown here is derived from an EMBL/GenBank/DDBJ whole genome shotgun (WGS) entry which is preliminary data.</text>
</comment>
<dbReference type="AlphaFoldDB" id="A0A8J5ZZC6"/>
<dbReference type="EMBL" id="JAGFMF010011792">
    <property type="protein sequence ID" value="KAG8512594.1"/>
    <property type="molecule type" value="Genomic_DNA"/>
</dbReference>